<sequence>MAHKPKPAKPRVLPGSRDRVGSGGRGLGGDPGAGTSRADAGGGANRPGSTSTAAFRARVNAGAVGGRGANNKVVRPTVGGPGANGRPTETSGRDVTSTVRANGRPSETLGGDVTSTVRANGRQTEGASSHSSNPSSSQNTVSVSRTSLPAQYPPSTQPPTACQFYSPIQNHQPPPLVQVVEPLLPEDPIPEQEEYNGQFPDNDLDFEEEDEVEAPNPEAQDFEQLLDDQMHRPGREQLVRLSEHPIPDVKMTWYNWDIGITPIVRKYFMTIATKRMRGIVSQAKNSGQRPIWITPTLWALMWQHWNTPKSIARSSTASQCRNSDRGGLGIAKHVSGQKSYLRVRREMEVEYGRLVLFGEVFLETHTKEDGTFVDYKAQQVAEAYLK</sequence>
<accession>A0A565BK43</accession>
<feature type="compositionally biased region" description="Low complexity" evidence="1">
    <location>
        <begin position="128"/>
        <end position="147"/>
    </location>
</feature>
<evidence type="ECO:0000313" key="3">
    <source>
        <dbReference type="Proteomes" id="UP000489600"/>
    </source>
</evidence>
<dbReference type="InterPro" id="IPR004252">
    <property type="entry name" value="Probable_transposase_24"/>
</dbReference>
<dbReference type="Pfam" id="PF03004">
    <property type="entry name" value="Transposase_24"/>
    <property type="match status" value="1"/>
</dbReference>
<gene>
    <name evidence="2" type="ORF">ANE_LOCUS12171</name>
</gene>
<dbReference type="Proteomes" id="UP000489600">
    <property type="component" value="Unassembled WGS sequence"/>
</dbReference>
<comment type="caution">
    <text evidence="2">The sequence shown here is derived from an EMBL/GenBank/DDBJ whole genome shotgun (WGS) entry which is preliminary data.</text>
</comment>
<dbReference type="OrthoDB" id="1113835at2759"/>
<feature type="region of interest" description="Disordered" evidence="1">
    <location>
        <begin position="1"/>
        <end position="169"/>
    </location>
</feature>
<feature type="compositionally biased region" description="Gly residues" evidence="1">
    <location>
        <begin position="21"/>
        <end position="32"/>
    </location>
</feature>
<dbReference type="EMBL" id="CABITT030000004">
    <property type="protein sequence ID" value="VVB01727.1"/>
    <property type="molecule type" value="Genomic_DNA"/>
</dbReference>
<feature type="compositionally biased region" description="Polar residues" evidence="1">
    <location>
        <begin position="87"/>
        <end position="100"/>
    </location>
</feature>
<evidence type="ECO:0000313" key="2">
    <source>
        <dbReference type="EMBL" id="VVB01727.1"/>
    </source>
</evidence>
<proteinExistence type="predicted"/>
<protein>
    <submittedName>
        <fullName evidence="2">Uncharacterized protein</fullName>
    </submittedName>
</protein>
<keyword evidence="3" id="KW-1185">Reference proteome</keyword>
<organism evidence="2 3">
    <name type="scientific">Arabis nemorensis</name>
    <dbReference type="NCBI Taxonomy" id="586526"/>
    <lineage>
        <taxon>Eukaryota</taxon>
        <taxon>Viridiplantae</taxon>
        <taxon>Streptophyta</taxon>
        <taxon>Embryophyta</taxon>
        <taxon>Tracheophyta</taxon>
        <taxon>Spermatophyta</taxon>
        <taxon>Magnoliopsida</taxon>
        <taxon>eudicotyledons</taxon>
        <taxon>Gunneridae</taxon>
        <taxon>Pentapetalae</taxon>
        <taxon>rosids</taxon>
        <taxon>malvids</taxon>
        <taxon>Brassicales</taxon>
        <taxon>Brassicaceae</taxon>
        <taxon>Arabideae</taxon>
        <taxon>Arabis</taxon>
    </lineage>
</organism>
<feature type="compositionally biased region" description="Polar residues" evidence="1">
    <location>
        <begin position="113"/>
        <end position="127"/>
    </location>
</feature>
<reference evidence="2" key="1">
    <citation type="submission" date="2019-07" db="EMBL/GenBank/DDBJ databases">
        <authorList>
            <person name="Dittberner H."/>
        </authorList>
    </citation>
    <scope>NUCLEOTIDE SEQUENCE [LARGE SCALE GENOMIC DNA]</scope>
</reference>
<dbReference type="AlphaFoldDB" id="A0A565BK43"/>
<evidence type="ECO:0000256" key="1">
    <source>
        <dbReference type="SAM" id="MobiDB-lite"/>
    </source>
</evidence>
<name>A0A565BK43_9BRAS</name>